<proteinExistence type="predicted"/>
<organism evidence="2">
    <name type="scientific">Arundo donax</name>
    <name type="common">Giant reed</name>
    <name type="synonym">Donax arundinaceus</name>
    <dbReference type="NCBI Taxonomy" id="35708"/>
    <lineage>
        <taxon>Eukaryota</taxon>
        <taxon>Viridiplantae</taxon>
        <taxon>Streptophyta</taxon>
        <taxon>Embryophyta</taxon>
        <taxon>Tracheophyta</taxon>
        <taxon>Spermatophyta</taxon>
        <taxon>Magnoliopsida</taxon>
        <taxon>Liliopsida</taxon>
        <taxon>Poales</taxon>
        <taxon>Poaceae</taxon>
        <taxon>PACMAD clade</taxon>
        <taxon>Arundinoideae</taxon>
        <taxon>Arundineae</taxon>
        <taxon>Arundo</taxon>
    </lineage>
</organism>
<accession>A0A0A9CR50</accession>
<reference evidence="2" key="1">
    <citation type="submission" date="2014-09" db="EMBL/GenBank/DDBJ databases">
        <authorList>
            <person name="Magalhaes I.L.F."/>
            <person name="Oliveira U."/>
            <person name="Santos F.R."/>
            <person name="Vidigal T.H.D.A."/>
            <person name="Brescovit A.D."/>
            <person name="Santos A.J."/>
        </authorList>
    </citation>
    <scope>NUCLEOTIDE SEQUENCE</scope>
    <source>
        <tissue evidence="2">Shoot tissue taken approximately 20 cm above the soil surface</tissue>
    </source>
</reference>
<dbReference type="AlphaFoldDB" id="A0A0A9CR50"/>
<protein>
    <submittedName>
        <fullName evidence="2">Pco143240a</fullName>
    </submittedName>
</protein>
<evidence type="ECO:0000313" key="2">
    <source>
        <dbReference type="EMBL" id="JAD78046.1"/>
    </source>
</evidence>
<keyword evidence="1" id="KW-0732">Signal</keyword>
<sequence>MMCLLCVAFLLVDILMLQCGNNQKCKFESIPPSEYLAVLKLLFHLHVLEY</sequence>
<dbReference type="EMBL" id="GBRH01219849">
    <property type="protein sequence ID" value="JAD78046.1"/>
    <property type="molecule type" value="Transcribed_RNA"/>
</dbReference>
<reference evidence="2" key="2">
    <citation type="journal article" date="2015" name="Data Brief">
        <title>Shoot transcriptome of the giant reed, Arundo donax.</title>
        <authorList>
            <person name="Barrero R.A."/>
            <person name="Guerrero F.D."/>
            <person name="Moolhuijzen P."/>
            <person name="Goolsby J.A."/>
            <person name="Tidwell J."/>
            <person name="Bellgard S.E."/>
            <person name="Bellgard M.I."/>
        </authorList>
    </citation>
    <scope>NUCLEOTIDE SEQUENCE</scope>
    <source>
        <tissue evidence="2">Shoot tissue taken approximately 20 cm above the soil surface</tissue>
    </source>
</reference>
<feature type="signal peptide" evidence="1">
    <location>
        <begin position="1"/>
        <end position="19"/>
    </location>
</feature>
<feature type="chain" id="PRO_5002060894" evidence="1">
    <location>
        <begin position="20"/>
        <end position="50"/>
    </location>
</feature>
<name>A0A0A9CR50_ARUDO</name>
<evidence type="ECO:0000256" key="1">
    <source>
        <dbReference type="SAM" id="SignalP"/>
    </source>
</evidence>